<accession>A0A7M7GGQ4</accession>
<feature type="region of interest" description="Disordered" evidence="1">
    <location>
        <begin position="225"/>
        <end position="255"/>
    </location>
</feature>
<name>A0A7M7GGQ4_NASVI</name>
<sequence length="333" mass="37036">MPKSPARSDSKVQEDEARILQAVQQRPEIMNTLNQITRSHKKQQSTWDDLAAEFDSTTEVLKRVWLKARQSTEPKKEAVRPRSARSSLAEPTRRSLRCQSIDKTISIASTTVLSSVAHRLTERLQRPESTDNSCATSSCGGSPARSAGSRRNLEAINETSDDLRAVAEPKQEHEEEEKPVEKEDEKPDEVVQPQPTSAKEENGEQTAFVTASTSSNLARYLESTLPAESKQSRPQRFSEPAPTPRTAHGVNNPQRRTNLCNKALIRPKGQPVNPEDPTWVFFESMGLTVMSFPQHLQASIKVQVSNIVHEMEYDLSLPGNTQVDKSVAVMVGS</sequence>
<feature type="region of interest" description="Disordered" evidence="1">
    <location>
        <begin position="69"/>
        <end position="95"/>
    </location>
</feature>
<gene>
    <name evidence="2" type="primary">100123663</name>
</gene>
<evidence type="ECO:0008006" key="4">
    <source>
        <dbReference type="Google" id="ProtNLM"/>
    </source>
</evidence>
<feature type="compositionally biased region" description="Basic and acidic residues" evidence="1">
    <location>
        <begin position="161"/>
        <end position="173"/>
    </location>
</feature>
<evidence type="ECO:0000313" key="3">
    <source>
        <dbReference type="Proteomes" id="UP000002358"/>
    </source>
</evidence>
<dbReference type="Proteomes" id="UP000002358">
    <property type="component" value="Chromosome 4"/>
</dbReference>
<feature type="compositionally biased region" description="Basic and acidic residues" evidence="1">
    <location>
        <begin position="70"/>
        <end position="80"/>
    </location>
</feature>
<feature type="compositionally biased region" description="Polar residues" evidence="1">
    <location>
        <begin position="130"/>
        <end position="140"/>
    </location>
</feature>
<evidence type="ECO:0000256" key="1">
    <source>
        <dbReference type="SAM" id="MobiDB-lite"/>
    </source>
</evidence>
<protein>
    <recommendedName>
        <fullName evidence="4">MADF domain-containing protein</fullName>
    </recommendedName>
</protein>
<evidence type="ECO:0000313" key="2">
    <source>
        <dbReference type="EnsemblMetazoa" id="XP_003428225"/>
    </source>
</evidence>
<dbReference type="AlphaFoldDB" id="A0A7M7GGQ4"/>
<dbReference type="OrthoDB" id="6081971at2759"/>
<reference evidence="2" key="1">
    <citation type="submission" date="2021-01" db="UniProtKB">
        <authorList>
            <consortium name="EnsemblMetazoa"/>
        </authorList>
    </citation>
    <scope>IDENTIFICATION</scope>
</reference>
<proteinExistence type="predicted"/>
<keyword evidence="3" id="KW-1185">Reference proteome</keyword>
<dbReference type="EnsemblMetazoa" id="XM_003428177">
    <property type="protein sequence ID" value="XP_003428225"/>
    <property type="gene ID" value="LOC100123663"/>
</dbReference>
<feature type="region of interest" description="Disordered" evidence="1">
    <location>
        <begin position="123"/>
        <end position="207"/>
    </location>
</feature>
<organism evidence="2 3">
    <name type="scientific">Nasonia vitripennis</name>
    <name type="common">Parasitic wasp</name>
    <dbReference type="NCBI Taxonomy" id="7425"/>
    <lineage>
        <taxon>Eukaryota</taxon>
        <taxon>Metazoa</taxon>
        <taxon>Ecdysozoa</taxon>
        <taxon>Arthropoda</taxon>
        <taxon>Hexapoda</taxon>
        <taxon>Insecta</taxon>
        <taxon>Pterygota</taxon>
        <taxon>Neoptera</taxon>
        <taxon>Endopterygota</taxon>
        <taxon>Hymenoptera</taxon>
        <taxon>Apocrita</taxon>
        <taxon>Proctotrupomorpha</taxon>
        <taxon>Chalcidoidea</taxon>
        <taxon>Pteromalidae</taxon>
        <taxon>Pteromalinae</taxon>
        <taxon>Nasonia</taxon>
    </lineage>
</organism>
<feature type="compositionally biased region" description="Basic and acidic residues" evidence="1">
    <location>
        <begin position="179"/>
        <end position="189"/>
    </location>
</feature>
<dbReference type="InParanoid" id="A0A7M7GGQ4"/>